<comment type="caution">
    <text evidence="3">The sequence shown here is derived from an EMBL/GenBank/DDBJ whole genome shotgun (WGS) entry which is preliminary data.</text>
</comment>
<accession>X0Z573</accession>
<dbReference type="PANTHER" id="PTHR44591">
    <property type="entry name" value="STRESS RESPONSE REGULATOR PROTEIN 1"/>
    <property type="match status" value="1"/>
</dbReference>
<gene>
    <name evidence="3" type="ORF">S01H4_17741</name>
</gene>
<dbReference type="PANTHER" id="PTHR44591:SF3">
    <property type="entry name" value="RESPONSE REGULATORY DOMAIN-CONTAINING PROTEIN"/>
    <property type="match status" value="1"/>
</dbReference>
<dbReference type="Gene3D" id="3.40.50.2300">
    <property type="match status" value="2"/>
</dbReference>
<evidence type="ECO:0000259" key="2">
    <source>
        <dbReference type="PROSITE" id="PS50110"/>
    </source>
</evidence>
<feature type="domain" description="Response regulatory" evidence="2">
    <location>
        <begin position="9"/>
        <end position="125"/>
    </location>
</feature>
<dbReference type="SMART" id="SM00448">
    <property type="entry name" value="REC"/>
    <property type="match status" value="2"/>
</dbReference>
<dbReference type="InterPro" id="IPR011006">
    <property type="entry name" value="CheY-like_superfamily"/>
</dbReference>
<dbReference type="GO" id="GO:0000160">
    <property type="term" value="P:phosphorelay signal transduction system"/>
    <property type="evidence" value="ECO:0007669"/>
    <property type="project" value="InterPro"/>
</dbReference>
<dbReference type="SUPFAM" id="SSF52172">
    <property type="entry name" value="CheY-like"/>
    <property type="match status" value="2"/>
</dbReference>
<reference evidence="3" key="1">
    <citation type="journal article" date="2014" name="Front. Microbiol.">
        <title>High frequency of phylogenetically diverse reductive dehalogenase-homologous genes in deep subseafloor sedimentary metagenomes.</title>
        <authorList>
            <person name="Kawai M."/>
            <person name="Futagami T."/>
            <person name="Toyoda A."/>
            <person name="Takaki Y."/>
            <person name="Nishi S."/>
            <person name="Hori S."/>
            <person name="Arai W."/>
            <person name="Tsubouchi T."/>
            <person name="Morono Y."/>
            <person name="Uchiyama I."/>
            <person name="Ito T."/>
            <person name="Fujiyama A."/>
            <person name="Inagaki F."/>
            <person name="Takami H."/>
        </authorList>
    </citation>
    <scope>NUCLEOTIDE SEQUENCE</scope>
    <source>
        <strain evidence="3">Expedition CK06-06</strain>
    </source>
</reference>
<dbReference type="InterPro" id="IPR050595">
    <property type="entry name" value="Bact_response_regulator"/>
</dbReference>
<dbReference type="AlphaFoldDB" id="X0Z573"/>
<dbReference type="InterPro" id="IPR001789">
    <property type="entry name" value="Sig_transdc_resp-reg_receiver"/>
</dbReference>
<evidence type="ECO:0000256" key="1">
    <source>
        <dbReference type="ARBA" id="ARBA00022553"/>
    </source>
</evidence>
<organism evidence="3">
    <name type="scientific">marine sediment metagenome</name>
    <dbReference type="NCBI Taxonomy" id="412755"/>
    <lineage>
        <taxon>unclassified sequences</taxon>
        <taxon>metagenomes</taxon>
        <taxon>ecological metagenomes</taxon>
    </lineage>
</organism>
<protein>
    <recommendedName>
        <fullName evidence="2">Response regulatory domain-containing protein</fullName>
    </recommendedName>
</protein>
<keyword evidence="1" id="KW-0597">Phosphoprotein</keyword>
<feature type="non-terminal residue" evidence="3">
    <location>
        <position position="261"/>
    </location>
</feature>
<dbReference type="PROSITE" id="PS50110">
    <property type="entry name" value="RESPONSE_REGULATORY"/>
    <property type="match status" value="2"/>
</dbReference>
<name>X0Z573_9ZZZZ</name>
<feature type="domain" description="Response regulatory" evidence="2">
    <location>
        <begin position="135"/>
        <end position="251"/>
    </location>
</feature>
<evidence type="ECO:0000313" key="3">
    <source>
        <dbReference type="EMBL" id="GAG64239.1"/>
    </source>
</evidence>
<proteinExistence type="predicted"/>
<sequence>MESWKKTPQILIADDSAILREVFTKELVQMGISVTAAVDGQEALEIAKSTPFDMIITDIDMPNMNGFDLCINLKKNPSTKSIPVIMLSNLDSEANIEHGFKVGAAAYVSKARAGEDLRECVKDILQKALFLREQTVLVVDDSPFIINIVKDGLIQAGFQVITAENGKIALEKLKTHKPDLIISDMSMPKMDGITLCSILQADPSFSGIPFVVMSSSSDRAVMRRMIQRGACAFLVKPFNIDQVVITAEKILSDHYQLLLKE</sequence>
<dbReference type="EMBL" id="BART01007827">
    <property type="protein sequence ID" value="GAG64239.1"/>
    <property type="molecule type" value="Genomic_DNA"/>
</dbReference>
<dbReference type="CDD" id="cd00156">
    <property type="entry name" value="REC"/>
    <property type="match status" value="1"/>
</dbReference>
<dbReference type="Pfam" id="PF00072">
    <property type="entry name" value="Response_reg"/>
    <property type="match status" value="2"/>
</dbReference>